<evidence type="ECO:0000313" key="1">
    <source>
        <dbReference type="EMBL" id="AZL89626.1"/>
    </source>
</evidence>
<organism evidence="1">
    <name type="scientific">Megavirus baoshan</name>
    <dbReference type="NCBI Taxonomy" id="2496520"/>
    <lineage>
        <taxon>Viruses</taxon>
        <taxon>Varidnaviria</taxon>
        <taxon>Bamfordvirae</taxon>
        <taxon>Nucleocytoviricota</taxon>
        <taxon>Megaviricetes</taxon>
        <taxon>Imitervirales</taxon>
        <taxon>Mimiviridae</taxon>
        <taxon>Megamimivirinae</taxon>
        <taxon>Megavirus</taxon>
        <taxon>Megavirus baoshanense</taxon>
    </lineage>
</organism>
<proteinExistence type="predicted"/>
<dbReference type="EMBL" id="MH046811">
    <property type="protein sequence ID" value="AZL89626.1"/>
    <property type="molecule type" value="Genomic_DNA"/>
</dbReference>
<accession>A0A3S8UXS2</accession>
<protein>
    <submittedName>
        <fullName evidence="1">Uncharacterized protein</fullName>
    </submittedName>
</protein>
<sequence>MSIRTSAFIDIANKIHKNAYDYTGVIIEEDTTFIDVKCKTCDNIFNVRIKNHIKNRTGCRRCNTLKTKQKKRMSTEEFVKLAKEIHGDKFDYSKAIFVRSDVPMEIICKKCGNSVFHTRRRHLVEKCGCMCQRNTMKNSTEKFIEKSKLKHGPDTFDYSKTIYINTSTKVIIICNSCGFEMYQRYDVHLRCKGCTRCNKNTKVSTEEWIERARQLYGDKYDYSRVIYVNARQKVTIVCPKHGSFETNPNNFFNTKESCAGCRKDKNKD</sequence>
<reference evidence="1" key="1">
    <citation type="submission" date="2018-03" db="EMBL/GenBank/DDBJ databases">
        <title>Draft genome sequences of Megaviruse, new member of the family Mimiviridae isolated from water in Shanghai, China.</title>
        <authorList>
            <person name="Xia Y."/>
        </authorList>
    </citation>
    <scope>NUCLEOTIDE SEQUENCE</scope>
    <source>
        <strain evidence="1">SH</strain>
    </source>
</reference>
<name>A0A3S8UXS2_9VIRU</name>
<gene>
    <name evidence="1" type="ORF">Mb0115</name>
</gene>